<dbReference type="GO" id="GO:0005524">
    <property type="term" value="F:ATP binding"/>
    <property type="evidence" value="ECO:0007669"/>
    <property type="project" value="UniProtKB-UniRule"/>
</dbReference>
<name>A0A8J2ZRK7_9BACI</name>
<evidence type="ECO:0000256" key="1">
    <source>
        <dbReference type="PIRNR" id="PIRNR036409"/>
    </source>
</evidence>
<dbReference type="Proteomes" id="UP000602050">
    <property type="component" value="Unassembled WGS sequence"/>
</dbReference>
<dbReference type="CDD" id="cd00882">
    <property type="entry name" value="Ras_like_GTPase"/>
    <property type="match status" value="1"/>
</dbReference>
<gene>
    <name evidence="2" type="ORF">GCM10010978_13440</name>
</gene>
<dbReference type="PANTHER" id="PTHR40453">
    <property type="entry name" value="PROTEIN YOEF"/>
    <property type="match status" value="1"/>
</dbReference>
<dbReference type="EMBL" id="BMEV01000019">
    <property type="protein sequence ID" value="GGH74503.1"/>
    <property type="molecule type" value="Genomic_DNA"/>
</dbReference>
<dbReference type="AlphaFoldDB" id="A0A8J2ZRK7"/>
<organism evidence="2 3">
    <name type="scientific">Compostibacillus humi</name>
    <dbReference type="NCBI Taxonomy" id="1245525"/>
    <lineage>
        <taxon>Bacteria</taxon>
        <taxon>Bacillati</taxon>
        <taxon>Bacillota</taxon>
        <taxon>Bacilli</taxon>
        <taxon>Bacillales</taxon>
        <taxon>Bacillaceae</taxon>
        <taxon>Compostibacillus</taxon>
    </lineage>
</organism>
<reference evidence="2" key="1">
    <citation type="journal article" date="2014" name="Int. J. Syst. Evol. Microbiol.">
        <title>Complete genome sequence of Corynebacterium casei LMG S-19264T (=DSM 44701T), isolated from a smear-ripened cheese.</title>
        <authorList>
            <consortium name="US DOE Joint Genome Institute (JGI-PGF)"/>
            <person name="Walter F."/>
            <person name="Albersmeier A."/>
            <person name="Kalinowski J."/>
            <person name="Ruckert C."/>
        </authorList>
    </citation>
    <scope>NUCLEOTIDE SEQUENCE</scope>
    <source>
        <strain evidence="2">CGMCC 1.12360</strain>
    </source>
</reference>
<dbReference type="PANTHER" id="PTHR40453:SF1">
    <property type="entry name" value="PROTEIN YOEF"/>
    <property type="match status" value="1"/>
</dbReference>
<accession>A0A8J2ZRK7</accession>
<dbReference type="InterPro" id="IPR027417">
    <property type="entry name" value="P-loop_NTPase"/>
</dbReference>
<dbReference type="Gene3D" id="3.40.50.300">
    <property type="entry name" value="P-loop containing nucleotide triphosphate hydrolases"/>
    <property type="match status" value="1"/>
</dbReference>
<evidence type="ECO:0000313" key="3">
    <source>
        <dbReference type="Proteomes" id="UP000602050"/>
    </source>
</evidence>
<comment type="similarity">
    <text evidence="1">Belongs to the EutP/PduV family.</text>
</comment>
<proteinExistence type="inferred from homology"/>
<dbReference type="RefSeq" id="WP_229733569.1">
    <property type="nucleotide sequence ID" value="NZ_BMEV01000019.1"/>
</dbReference>
<dbReference type="InterPro" id="IPR012381">
    <property type="entry name" value="EutP_PduV"/>
</dbReference>
<evidence type="ECO:0008006" key="4">
    <source>
        <dbReference type="Google" id="ProtNLM"/>
    </source>
</evidence>
<dbReference type="GO" id="GO:0006576">
    <property type="term" value="P:biogenic amine metabolic process"/>
    <property type="evidence" value="ECO:0007669"/>
    <property type="project" value="InterPro"/>
</dbReference>
<evidence type="ECO:0000313" key="2">
    <source>
        <dbReference type="EMBL" id="GGH74503.1"/>
    </source>
</evidence>
<comment type="caution">
    <text evidence="2">The sequence shown here is derived from an EMBL/GenBank/DDBJ whole genome shotgun (WGS) entry which is preliminary data.</text>
</comment>
<sequence>MQRQNRAMIIGGIDAGKTTLTDALLKRQRKRKKIKTQSLIYDDWIVDTPGEYTENPLYYRNLMATSLEITHVLFIQDATNRKSIFAPGFSSGINKLSIGVVTKADAEQADIDHAIHLLKKALVRGPIVITSAYTGRGLSEIADLMKLNSMNEMKKYTESSESEDIIYHDIMQS</sequence>
<protein>
    <recommendedName>
        <fullName evidence="4">Ethanolamine utilization protein EutP</fullName>
    </recommendedName>
</protein>
<dbReference type="Pfam" id="PF10662">
    <property type="entry name" value="PduV-EutP"/>
    <property type="match status" value="1"/>
</dbReference>
<dbReference type="PIRSF" id="PIRSF036409">
    <property type="entry name" value="EutP_PduV"/>
    <property type="match status" value="1"/>
</dbReference>
<reference evidence="2" key="2">
    <citation type="submission" date="2020-09" db="EMBL/GenBank/DDBJ databases">
        <authorList>
            <person name="Sun Q."/>
            <person name="Zhou Y."/>
        </authorList>
    </citation>
    <scope>NUCLEOTIDE SEQUENCE</scope>
    <source>
        <strain evidence="2">CGMCC 1.12360</strain>
    </source>
</reference>
<dbReference type="SUPFAM" id="SSF52540">
    <property type="entry name" value="P-loop containing nucleoside triphosphate hydrolases"/>
    <property type="match status" value="1"/>
</dbReference>
<keyword evidence="3" id="KW-1185">Reference proteome</keyword>
<keyword evidence="1" id="KW-0547">Nucleotide-binding</keyword>